<keyword evidence="1" id="KW-0472">Membrane</keyword>
<reference evidence="2 3" key="1">
    <citation type="submission" date="2024-03" db="EMBL/GenBank/DDBJ databases">
        <authorList>
            <person name="Cao K."/>
        </authorList>
    </citation>
    <scope>NUCLEOTIDE SEQUENCE [LARGE SCALE GENOMIC DNA]</scope>
    <source>
        <strain evidence="2 3">MCCC 1K00696</strain>
    </source>
</reference>
<evidence type="ECO:0008006" key="4">
    <source>
        <dbReference type="Google" id="ProtNLM"/>
    </source>
</evidence>
<dbReference type="Proteomes" id="UP001491088">
    <property type="component" value="Chromosome"/>
</dbReference>
<proteinExistence type="predicted"/>
<keyword evidence="1" id="KW-1133">Transmembrane helix</keyword>
<sequence length="50" mass="5829">MKNFLYITFILIIIAWAVSYFVLAIESPLIHLLLLASFILGIIWYKIKDS</sequence>
<protein>
    <recommendedName>
        <fullName evidence="4">Lmo0937 family membrane protein</fullName>
    </recommendedName>
</protein>
<evidence type="ECO:0000313" key="2">
    <source>
        <dbReference type="EMBL" id="WYW54814.1"/>
    </source>
</evidence>
<gene>
    <name evidence="2" type="ORF">WG950_09760</name>
</gene>
<feature type="transmembrane region" description="Helical" evidence="1">
    <location>
        <begin position="5"/>
        <end position="23"/>
    </location>
</feature>
<accession>A0ABZ2TSH1</accession>
<name>A0ABZ2TSH1_9FLAO</name>
<keyword evidence="1" id="KW-0812">Transmembrane</keyword>
<dbReference type="EMBL" id="CP150496">
    <property type="protein sequence ID" value="WYW54814.1"/>
    <property type="molecule type" value="Genomic_DNA"/>
</dbReference>
<evidence type="ECO:0000256" key="1">
    <source>
        <dbReference type="SAM" id="Phobius"/>
    </source>
</evidence>
<feature type="transmembrane region" description="Helical" evidence="1">
    <location>
        <begin position="29"/>
        <end position="47"/>
    </location>
</feature>
<keyword evidence="3" id="KW-1185">Reference proteome</keyword>
<dbReference type="RefSeq" id="WP_340931990.1">
    <property type="nucleotide sequence ID" value="NZ_CP150496.1"/>
</dbReference>
<evidence type="ECO:0000313" key="3">
    <source>
        <dbReference type="Proteomes" id="UP001491088"/>
    </source>
</evidence>
<organism evidence="2 3">
    <name type="scientific">Polaribacter marinaquae</name>
    <dbReference type="NCBI Taxonomy" id="1642819"/>
    <lineage>
        <taxon>Bacteria</taxon>
        <taxon>Pseudomonadati</taxon>
        <taxon>Bacteroidota</taxon>
        <taxon>Flavobacteriia</taxon>
        <taxon>Flavobacteriales</taxon>
        <taxon>Flavobacteriaceae</taxon>
    </lineage>
</organism>